<dbReference type="AlphaFoldDB" id="A0AAW2S1F1"/>
<organism evidence="1">
    <name type="scientific">Sesamum radiatum</name>
    <name type="common">Black benniseed</name>
    <dbReference type="NCBI Taxonomy" id="300843"/>
    <lineage>
        <taxon>Eukaryota</taxon>
        <taxon>Viridiplantae</taxon>
        <taxon>Streptophyta</taxon>
        <taxon>Embryophyta</taxon>
        <taxon>Tracheophyta</taxon>
        <taxon>Spermatophyta</taxon>
        <taxon>Magnoliopsida</taxon>
        <taxon>eudicotyledons</taxon>
        <taxon>Gunneridae</taxon>
        <taxon>Pentapetalae</taxon>
        <taxon>asterids</taxon>
        <taxon>lamiids</taxon>
        <taxon>Lamiales</taxon>
        <taxon>Pedaliaceae</taxon>
        <taxon>Sesamum</taxon>
    </lineage>
</organism>
<protein>
    <submittedName>
        <fullName evidence="1">Uncharacterized protein</fullName>
    </submittedName>
</protein>
<reference evidence="1" key="1">
    <citation type="submission" date="2020-06" db="EMBL/GenBank/DDBJ databases">
        <authorList>
            <person name="Li T."/>
            <person name="Hu X."/>
            <person name="Zhang T."/>
            <person name="Song X."/>
            <person name="Zhang H."/>
            <person name="Dai N."/>
            <person name="Sheng W."/>
            <person name="Hou X."/>
            <person name="Wei L."/>
        </authorList>
    </citation>
    <scope>NUCLEOTIDE SEQUENCE</scope>
    <source>
        <strain evidence="1">G02</strain>
        <tissue evidence="1">Leaf</tissue>
    </source>
</reference>
<sequence length="65" mass="6965">MAISISIAAGLRSGIGQVFYGFGVVADRYSAGRGLNTRRSTTRIFHTRLGQSPLHYFLGGTGSIF</sequence>
<comment type="caution">
    <text evidence="1">The sequence shown here is derived from an EMBL/GenBank/DDBJ whole genome shotgun (WGS) entry which is preliminary data.</text>
</comment>
<proteinExistence type="predicted"/>
<name>A0AAW2S1F1_SESRA</name>
<dbReference type="EMBL" id="JACGWJ010000012">
    <property type="protein sequence ID" value="KAL0386249.1"/>
    <property type="molecule type" value="Genomic_DNA"/>
</dbReference>
<accession>A0AAW2S1F1</accession>
<gene>
    <name evidence="1" type="ORF">Sradi_3019200</name>
</gene>
<evidence type="ECO:0000313" key="1">
    <source>
        <dbReference type="EMBL" id="KAL0386249.1"/>
    </source>
</evidence>
<reference evidence="1" key="2">
    <citation type="journal article" date="2024" name="Plant">
        <title>Genomic evolution and insights into agronomic trait innovations of Sesamum species.</title>
        <authorList>
            <person name="Miao H."/>
            <person name="Wang L."/>
            <person name="Qu L."/>
            <person name="Liu H."/>
            <person name="Sun Y."/>
            <person name="Le M."/>
            <person name="Wang Q."/>
            <person name="Wei S."/>
            <person name="Zheng Y."/>
            <person name="Lin W."/>
            <person name="Duan Y."/>
            <person name="Cao H."/>
            <person name="Xiong S."/>
            <person name="Wang X."/>
            <person name="Wei L."/>
            <person name="Li C."/>
            <person name="Ma Q."/>
            <person name="Ju M."/>
            <person name="Zhao R."/>
            <person name="Li G."/>
            <person name="Mu C."/>
            <person name="Tian Q."/>
            <person name="Mei H."/>
            <person name="Zhang T."/>
            <person name="Gao T."/>
            <person name="Zhang H."/>
        </authorList>
    </citation>
    <scope>NUCLEOTIDE SEQUENCE</scope>
    <source>
        <strain evidence="1">G02</strain>
    </source>
</reference>